<reference evidence="3 4" key="1">
    <citation type="submission" date="2018-07" db="EMBL/GenBank/DDBJ databases">
        <title>The complete nuclear genome of the prasinophyte Chloropicon primus (CCMP1205).</title>
        <authorList>
            <person name="Pombert J.-F."/>
            <person name="Otis C."/>
            <person name="Turmel M."/>
            <person name="Lemieux C."/>
        </authorList>
    </citation>
    <scope>NUCLEOTIDE SEQUENCE [LARGE SCALE GENOMIC DNA]</scope>
    <source>
        <strain evidence="3 4">CCMP1205</strain>
    </source>
</reference>
<evidence type="ECO:0000313" key="3">
    <source>
        <dbReference type="EMBL" id="QDZ24347.1"/>
    </source>
</evidence>
<dbReference type="AlphaFoldDB" id="A0A5B8MVE5"/>
<proteinExistence type="predicted"/>
<sequence length="224" mass="22917">MRMNCIKVVVCMGLLLAAAGGHAQFLDPPPANASAVNGTLDSANATLDSAPDAIAPAPASDEEGGKKRGGGVVDKTVGATKTATKTATAVVTGSATGGVTTNCTDDPDRVQIFDGDGNCVESVDKVEGEPSGPNSSFSGLTESIPDGSGCYNMTNIQCDCSSDQTSCEAKGLIWSQDCACTEGGPKSREVYTNFEPTAVPGGIDSQTGEVVSTSYRGRRRRLRL</sequence>
<name>A0A5B8MVE5_9CHLO</name>
<organism evidence="3 4">
    <name type="scientific">Chloropicon primus</name>
    <dbReference type="NCBI Taxonomy" id="1764295"/>
    <lineage>
        <taxon>Eukaryota</taxon>
        <taxon>Viridiplantae</taxon>
        <taxon>Chlorophyta</taxon>
        <taxon>Chloropicophyceae</taxon>
        <taxon>Chloropicales</taxon>
        <taxon>Chloropicaceae</taxon>
        <taxon>Chloropicon</taxon>
    </lineage>
</organism>
<feature type="chain" id="PRO_5022993395" evidence="2">
    <location>
        <begin position="24"/>
        <end position="224"/>
    </location>
</feature>
<gene>
    <name evidence="3" type="ORF">A3770_13p68650</name>
</gene>
<accession>A0A5B8MVE5</accession>
<protein>
    <submittedName>
        <fullName evidence="3">Uncharacterized protein</fullName>
    </submittedName>
</protein>
<evidence type="ECO:0000256" key="1">
    <source>
        <dbReference type="SAM" id="MobiDB-lite"/>
    </source>
</evidence>
<evidence type="ECO:0000313" key="4">
    <source>
        <dbReference type="Proteomes" id="UP000316726"/>
    </source>
</evidence>
<keyword evidence="4" id="KW-1185">Reference proteome</keyword>
<feature type="signal peptide" evidence="2">
    <location>
        <begin position="1"/>
        <end position="23"/>
    </location>
</feature>
<keyword evidence="2" id="KW-0732">Signal</keyword>
<dbReference type="Proteomes" id="UP000316726">
    <property type="component" value="Chromosome 13"/>
</dbReference>
<evidence type="ECO:0000256" key="2">
    <source>
        <dbReference type="SAM" id="SignalP"/>
    </source>
</evidence>
<dbReference type="EMBL" id="CP031046">
    <property type="protein sequence ID" value="QDZ24347.1"/>
    <property type="molecule type" value="Genomic_DNA"/>
</dbReference>
<feature type="region of interest" description="Disordered" evidence="1">
    <location>
        <begin position="49"/>
        <end position="73"/>
    </location>
</feature>
<feature type="compositionally biased region" description="Low complexity" evidence="1">
    <location>
        <begin position="49"/>
        <end position="59"/>
    </location>
</feature>